<name>A0A8S5LE77_9CAUD</name>
<reference evidence="1" key="1">
    <citation type="journal article" date="2021" name="Proc. Natl. Acad. Sci. U.S.A.">
        <title>A Catalog of Tens of Thousands of Viruses from Human Metagenomes Reveals Hidden Associations with Chronic Diseases.</title>
        <authorList>
            <person name="Tisza M.J."/>
            <person name="Buck C.B."/>
        </authorList>
    </citation>
    <scope>NUCLEOTIDE SEQUENCE</scope>
    <source>
        <strain evidence="1">CtMxM32</strain>
    </source>
</reference>
<dbReference type="EMBL" id="BK014698">
    <property type="protein sequence ID" value="DAD68247.1"/>
    <property type="molecule type" value="Genomic_DNA"/>
</dbReference>
<dbReference type="Pfam" id="PF25622">
    <property type="entry name" value="Phi29_MCP"/>
    <property type="match status" value="1"/>
</dbReference>
<protein>
    <submittedName>
        <fullName evidence="1">Head protein</fullName>
    </submittedName>
</protein>
<proteinExistence type="predicted"/>
<evidence type="ECO:0000313" key="1">
    <source>
        <dbReference type="EMBL" id="DAD68247.1"/>
    </source>
</evidence>
<organism evidence="1">
    <name type="scientific">Podoviridae sp. ctMxM32</name>
    <dbReference type="NCBI Taxonomy" id="2823557"/>
    <lineage>
        <taxon>Viruses</taxon>
        <taxon>Duplodnaviria</taxon>
        <taxon>Heunggongvirae</taxon>
        <taxon>Uroviricota</taxon>
        <taxon>Caudoviricetes</taxon>
    </lineage>
</organism>
<sequence>MPRNLGGVRPFDNVEIMNRIRNDASYDYQRRIPDVTKANVTETVRGLMQYTPAWNEFTDALINRVGSYITRDISWKNPLAPFKRNSLQFGDTIEEVQAGLLRAYSYSPDREYGEKAIFGTEKPDVASQFHTVNRQEFYKITVNRDQLRRAFLDDSGLQTYLNQILQMPATSDSWDEFLLTMSLLREYQDGGGFWHTQVPDLQSLGASKADGETFIKKVQACAGNLRFLDTKYNAGKMPVWARPEDLILITTPEVIANINVSTWAAAFNLDKQQMEAQIISVPKSRINIDGAQAILTTKDFFVIADNLLENTSQPNPVSLGQNYFLHHWEVISASLFVPAVLFWIGADDEKVNIVTPKNLELKPDAFRHADGRAVSPTDKMKPGENGYLTYSIAGTDLPADAEIPVDFTMTGNKSPRTRVYNDGVFVIASDETATSVTISGRIVGGGPLKANTGGAFSWSLEIDPAPKVWPKK</sequence>
<accession>A0A8S5LE77</accession>